<keyword evidence="2" id="KW-1185">Reference proteome</keyword>
<dbReference type="RefSeq" id="WP_238180799.1">
    <property type="nucleotide sequence ID" value="NZ_BPRB01000011.1"/>
</dbReference>
<sequence>MNAASESMPPPAAGAAILPWAAFHLLRLLMGAEPADLARMLGAEGFDAGFGPAERR</sequence>
<accession>A0ABQ4TSJ9</accession>
<name>A0ABQ4TSJ9_9HYPH</name>
<dbReference type="EMBL" id="BPRB01000011">
    <property type="protein sequence ID" value="GJE58165.1"/>
    <property type="molecule type" value="Genomic_DNA"/>
</dbReference>
<evidence type="ECO:0000313" key="1">
    <source>
        <dbReference type="EMBL" id="GJE58165.1"/>
    </source>
</evidence>
<reference evidence="1" key="2">
    <citation type="submission" date="2021-08" db="EMBL/GenBank/DDBJ databases">
        <authorList>
            <person name="Tani A."/>
            <person name="Ola A."/>
            <person name="Ogura Y."/>
            <person name="Katsura K."/>
            <person name="Hayashi T."/>
        </authorList>
    </citation>
    <scope>NUCLEOTIDE SEQUENCE</scope>
    <source>
        <strain evidence="1">DSM 23632</strain>
    </source>
</reference>
<comment type="caution">
    <text evidence="1">The sequence shown here is derived from an EMBL/GenBank/DDBJ whole genome shotgun (WGS) entry which is preliminary data.</text>
</comment>
<evidence type="ECO:0000313" key="2">
    <source>
        <dbReference type="Proteomes" id="UP001055057"/>
    </source>
</evidence>
<reference evidence="1" key="1">
    <citation type="journal article" date="2021" name="Front. Microbiol.">
        <title>Comprehensive Comparative Genomics and Phenotyping of Methylobacterium Species.</title>
        <authorList>
            <person name="Alessa O."/>
            <person name="Ogura Y."/>
            <person name="Fujitani Y."/>
            <person name="Takami H."/>
            <person name="Hayashi T."/>
            <person name="Sahin N."/>
            <person name="Tani A."/>
        </authorList>
    </citation>
    <scope>NUCLEOTIDE SEQUENCE</scope>
    <source>
        <strain evidence="1">DSM 23632</strain>
    </source>
</reference>
<proteinExistence type="predicted"/>
<gene>
    <name evidence="1" type="ORF">MPOCJGCO_0244</name>
</gene>
<dbReference type="Proteomes" id="UP001055057">
    <property type="component" value="Unassembled WGS sequence"/>
</dbReference>
<organism evidence="1 2">
    <name type="scientific">Methylobacterium trifolii</name>
    <dbReference type="NCBI Taxonomy" id="1003092"/>
    <lineage>
        <taxon>Bacteria</taxon>
        <taxon>Pseudomonadati</taxon>
        <taxon>Pseudomonadota</taxon>
        <taxon>Alphaproteobacteria</taxon>
        <taxon>Hyphomicrobiales</taxon>
        <taxon>Methylobacteriaceae</taxon>
        <taxon>Methylobacterium</taxon>
    </lineage>
</organism>
<protein>
    <submittedName>
        <fullName evidence="1">Uncharacterized protein</fullName>
    </submittedName>
</protein>